<dbReference type="KEGG" id="plei:Q9312_02440"/>
<keyword evidence="3" id="KW-1185">Reference proteome</keyword>
<dbReference type="CDD" id="cd04221">
    <property type="entry name" value="MauL"/>
    <property type="match status" value="1"/>
</dbReference>
<feature type="chain" id="PRO_5041322705" evidence="1">
    <location>
        <begin position="22"/>
        <end position="214"/>
    </location>
</feature>
<dbReference type="SUPFAM" id="SSF49503">
    <property type="entry name" value="Cupredoxins"/>
    <property type="match status" value="1"/>
</dbReference>
<organism evidence="2 3">
    <name type="scientific">Pleionea litopenaei</name>
    <dbReference type="NCBI Taxonomy" id="3070815"/>
    <lineage>
        <taxon>Bacteria</taxon>
        <taxon>Pseudomonadati</taxon>
        <taxon>Pseudomonadota</taxon>
        <taxon>Gammaproteobacteria</taxon>
        <taxon>Oceanospirillales</taxon>
        <taxon>Pleioneaceae</taxon>
        <taxon>Pleionea</taxon>
    </lineage>
</organism>
<protein>
    <submittedName>
        <fullName evidence="2">Methylamine utilization protein</fullName>
    </submittedName>
</protein>
<feature type="signal peptide" evidence="1">
    <location>
        <begin position="1"/>
        <end position="21"/>
    </location>
</feature>
<keyword evidence="1" id="KW-0732">Signal</keyword>
<dbReference type="EMBL" id="CP133548">
    <property type="protein sequence ID" value="WMS87794.1"/>
    <property type="molecule type" value="Genomic_DNA"/>
</dbReference>
<accession>A0AA51RUN4</accession>
<evidence type="ECO:0000313" key="3">
    <source>
        <dbReference type="Proteomes" id="UP001239782"/>
    </source>
</evidence>
<dbReference type="InterPro" id="IPR034242">
    <property type="entry name" value="MauL"/>
</dbReference>
<dbReference type="InterPro" id="IPR008972">
    <property type="entry name" value="Cupredoxin"/>
</dbReference>
<dbReference type="RefSeq" id="WP_309202949.1">
    <property type="nucleotide sequence ID" value="NZ_CP133548.1"/>
</dbReference>
<dbReference type="Proteomes" id="UP001239782">
    <property type="component" value="Chromosome"/>
</dbReference>
<reference evidence="2 3" key="1">
    <citation type="submission" date="2023-08" db="EMBL/GenBank/DDBJ databases">
        <title>Pleionea litopenaei sp. nov., isolated from stomach of juvenile Litopenaeus vannamei.</title>
        <authorList>
            <person name="Rho A.M."/>
            <person name="Hwang C.Y."/>
        </authorList>
    </citation>
    <scope>NUCLEOTIDE SEQUENCE [LARGE SCALE GENOMIC DNA]</scope>
    <source>
        <strain evidence="2 3">HL-JVS1</strain>
    </source>
</reference>
<evidence type="ECO:0000256" key="1">
    <source>
        <dbReference type="SAM" id="SignalP"/>
    </source>
</evidence>
<gene>
    <name evidence="2" type="ORF">Q9312_02440</name>
</gene>
<proteinExistence type="predicted"/>
<dbReference type="Gene3D" id="2.60.40.420">
    <property type="entry name" value="Cupredoxins - blue copper proteins"/>
    <property type="match status" value="1"/>
</dbReference>
<name>A0AA51RUN4_9GAMM</name>
<dbReference type="AlphaFoldDB" id="A0AA51RUN4"/>
<sequence length="214" mass="24113">MIYTKIIIAVLLSIPLICANAQEITVLDEQGQPLANAVIEISHPLLRVTESPNKELYIVDQVDKQFVPQVLAIPQFSNVSFPNSDNIRHHVYSFSKTKPFELKLYAGKPKAPLTFDKSGVVVLGCNIHDSMVGYIYIASNRVFSISNDLGKVELSLPREVVKDGQILIWHPQQKLGVENLRSMNIQEVIDNQYRVTISTNPPSPRNTFEQLFNK</sequence>
<evidence type="ECO:0000313" key="2">
    <source>
        <dbReference type="EMBL" id="WMS87794.1"/>
    </source>
</evidence>